<dbReference type="PANTHER" id="PTHR32166">
    <property type="entry name" value="OSJNBA0013A04.12 PROTEIN"/>
    <property type="match status" value="1"/>
</dbReference>
<organism evidence="2 3">
    <name type="scientific">Canna indica</name>
    <name type="common">Indian-shot</name>
    <dbReference type="NCBI Taxonomy" id="4628"/>
    <lineage>
        <taxon>Eukaryota</taxon>
        <taxon>Viridiplantae</taxon>
        <taxon>Streptophyta</taxon>
        <taxon>Embryophyta</taxon>
        <taxon>Tracheophyta</taxon>
        <taxon>Spermatophyta</taxon>
        <taxon>Magnoliopsida</taxon>
        <taxon>Liliopsida</taxon>
        <taxon>Zingiberales</taxon>
        <taxon>Cannaceae</taxon>
        <taxon>Canna</taxon>
    </lineage>
</organism>
<dbReference type="Proteomes" id="UP001327560">
    <property type="component" value="Chromosome 2"/>
</dbReference>
<evidence type="ECO:0000259" key="1">
    <source>
        <dbReference type="Pfam" id="PF04937"/>
    </source>
</evidence>
<keyword evidence="3" id="KW-1185">Reference proteome</keyword>
<proteinExistence type="predicted"/>
<gene>
    <name evidence="2" type="ORF">Cni_G07250</name>
</gene>
<dbReference type="AlphaFoldDB" id="A0AAQ3JYG1"/>
<evidence type="ECO:0000313" key="2">
    <source>
        <dbReference type="EMBL" id="WOK98538.1"/>
    </source>
</evidence>
<evidence type="ECO:0000313" key="3">
    <source>
        <dbReference type="Proteomes" id="UP001327560"/>
    </source>
</evidence>
<feature type="domain" description="DUF659" evidence="1">
    <location>
        <begin position="50"/>
        <end position="154"/>
    </location>
</feature>
<dbReference type="Pfam" id="PF04937">
    <property type="entry name" value="DUF659"/>
    <property type="match status" value="1"/>
</dbReference>
<dbReference type="PANTHER" id="PTHR32166:SF122">
    <property type="entry name" value="OS09G0499600 PROTEIN"/>
    <property type="match status" value="1"/>
</dbReference>
<dbReference type="InterPro" id="IPR007021">
    <property type="entry name" value="DUF659"/>
</dbReference>
<accession>A0AAQ3JYG1</accession>
<name>A0AAQ3JYG1_9LILI</name>
<sequence>MMKKGRKEQVDYQCNLFFYTSALPFNVVKNLEFEKFCEMVERYEIGYKPPCYHDMREKLLRKAMANIDVTLEEFREEWKRTGCSIMSDGWTDRKRRSISLLDASAIGVHLKCNETNVDGVDGGEYNVNHDAILEYVENVIPDAIVEDVENVIPDVIVDEDEASCDDDDDDDGDDIEYVGGFEF</sequence>
<dbReference type="EMBL" id="CP136891">
    <property type="protein sequence ID" value="WOK98538.1"/>
    <property type="molecule type" value="Genomic_DNA"/>
</dbReference>
<protein>
    <recommendedName>
        <fullName evidence="1">DUF659 domain-containing protein</fullName>
    </recommendedName>
</protein>
<reference evidence="2 3" key="1">
    <citation type="submission" date="2023-10" db="EMBL/GenBank/DDBJ databases">
        <title>Chromosome-scale genome assembly provides insights into flower coloration mechanisms of Canna indica.</title>
        <authorList>
            <person name="Li C."/>
        </authorList>
    </citation>
    <scope>NUCLEOTIDE SEQUENCE [LARGE SCALE GENOMIC DNA]</scope>
    <source>
        <tissue evidence="2">Flower</tissue>
    </source>
</reference>